<gene>
    <name evidence="2" type="ORF">SAMN05660691_02779</name>
</gene>
<dbReference type="EMBL" id="FNXF01000011">
    <property type="protein sequence ID" value="SEI01189.1"/>
    <property type="molecule type" value="Genomic_DNA"/>
</dbReference>
<dbReference type="Pfam" id="PF11859">
    <property type="entry name" value="DUF3379"/>
    <property type="match status" value="1"/>
</dbReference>
<protein>
    <recommendedName>
        <fullName evidence="4">DUF3379 domain-containing protein</fullName>
    </recommendedName>
</protein>
<keyword evidence="1" id="KW-1133">Transmembrane helix</keyword>
<evidence type="ECO:0000256" key="1">
    <source>
        <dbReference type="SAM" id="Phobius"/>
    </source>
</evidence>
<dbReference type="InterPro" id="IPR021806">
    <property type="entry name" value="DUF3379"/>
</dbReference>
<dbReference type="STRING" id="173990.SAMN05660691_02779"/>
<organism evidence="2 3">
    <name type="scientific">Rheinheimera pacifica</name>
    <dbReference type="NCBI Taxonomy" id="173990"/>
    <lineage>
        <taxon>Bacteria</taxon>
        <taxon>Pseudomonadati</taxon>
        <taxon>Pseudomonadota</taxon>
        <taxon>Gammaproteobacteria</taxon>
        <taxon>Chromatiales</taxon>
        <taxon>Chromatiaceae</taxon>
        <taxon>Rheinheimera</taxon>
    </lineage>
</organism>
<evidence type="ECO:0000313" key="3">
    <source>
        <dbReference type="Proteomes" id="UP000199371"/>
    </source>
</evidence>
<keyword evidence="1" id="KW-0812">Transmembrane</keyword>
<dbReference type="RefSeq" id="WP_177172247.1">
    <property type="nucleotide sequence ID" value="NZ_FNXF01000011.1"/>
</dbReference>
<keyword evidence="3" id="KW-1185">Reference proteome</keyword>
<accession>A0A1H6MTV1</accession>
<sequence>MNNTEVRRILLVDPFSQEPAVRDALARDTTLQQFALELQQQQRDLEDALQVPVPPMLAERLLQIPAQQQGKPLRRWFTPLALAASIALVSVLSVQLYQNSFATDLGSHALAHVYHENAYLQQHAQMQPLDEVNLKLASFDASLQDWQDEIIYARYCTFQGVRSLHLAVKTANGYATVFIVPKEAELDFVASFADKRYQGLTLAMSKANVVVVSDNADDLQQLPQKLADKLIFSA</sequence>
<evidence type="ECO:0008006" key="4">
    <source>
        <dbReference type="Google" id="ProtNLM"/>
    </source>
</evidence>
<feature type="transmembrane region" description="Helical" evidence="1">
    <location>
        <begin position="76"/>
        <end position="97"/>
    </location>
</feature>
<keyword evidence="1" id="KW-0472">Membrane</keyword>
<reference evidence="3" key="1">
    <citation type="submission" date="2016-10" db="EMBL/GenBank/DDBJ databases">
        <authorList>
            <person name="Varghese N."/>
            <person name="Submissions S."/>
        </authorList>
    </citation>
    <scope>NUCLEOTIDE SEQUENCE [LARGE SCALE GENOMIC DNA]</scope>
    <source>
        <strain evidence="3">DSM 17616</strain>
    </source>
</reference>
<dbReference type="Proteomes" id="UP000199371">
    <property type="component" value="Unassembled WGS sequence"/>
</dbReference>
<name>A0A1H6MTV1_9GAMM</name>
<dbReference type="AlphaFoldDB" id="A0A1H6MTV1"/>
<proteinExistence type="predicted"/>
<evidence type="ECO:0000313" key="2">
    <source>
        <dbReference type="EMBL" id="SEI01189.1"/>
    </source>
</evidence>